<name>A0A2S4WN06_9BASI</name>
<dbReference type="EMBL" id="PKSM01000003">
    <property type="protein sequence ID" value="POW23160.1"/>
    <property type="molecule type" value="Genomic_DNA"/>
</dbReference>
<evidence type="ECO:0000256" key="1">
    <source>
        <dbReference type="SAM" id="Phobius"/>
    </source>
</evidence>
<reference evidence="2 3" key="1">
    <citation type="submission" date="2017-12" db="EMBL/GenBank/DDBJ databases">
        <title>Gene loss provides genomic basis for host adaptation in cereal stripe rust fungi.</title>
        <authorList>
            <person name="Xia C."/>
        </authorList>
    </citation>
    <scope>NUCLEOTIDE SEQUENCE [LARGE SCALE GENOMIC DNA]</scope>
    <source>
        <strain evidence="2 3">93TX-2</strain>
    </source>
</reference>
<keyword evidence="1" id="KW-0812">Transmembrane</keyword>
<keyword evidence="1" id="KW-0472">Membrane</keyword>
<reference evidence="3" key="3">
    <citation type="journal article" date="2018" name="Mol. Plant Microbe Interact.">
        <title>Genome sequence resources for the wheat stripe rust pathogen (Puccinia striiformis f. sp. tritici) and the barley stripe rust pathogen (Puccinia striiformis f. sp. hordei).</title>
        <authorList>
            <person name="Xia C."/>
            <person name="Wang M."/>
            <person name="Yin C."/>
            <person name="Cornejo O.E."/>
            <person name="Hulbert S.H."/>
            <person name="Chen X."/>
        </authorList>
    </citation>
    <scope>NUCLEOTIDE SEQUENCE [LARGE SCALE GENOMIC DNA]</scope>
    <source>
        <strain evidence="3">93TX-2</strain>
    </source>
</reference>
<gene>
    <name evidence="2" type="ORF">PSHT_00433</name>
</gene>
<feature type="transmembrane region" description="Helical" evidence="1">
    <location>
        <begin position="14"/>
        <end position="36"/>
    </location>
</feature>
<protein>
    <submittedName>
        <fullName evidence="2">Uncharacterized protein</fullName>
    </submittedName>
</protein>
<dbReference type="Proteomes" id="UP000238274">
    <property type="component" value="Unassembled WGS sequence"/>
</dbReference>
<proteinExistence type="predicted"/>
<accession>A0A2S4WN06</accession>
<dbReference type="AlphaFoldDB" id="A0A2S4WN06"/>
<sequence length="64" mass="7151">MGTLIGLLSTSNSIPIWLLLGTWNLIYEVCSVWHMISLSRRYSRLCQRIAGSINSVKSQPISAD</sequence>
<evidence type="ECO:0000313" key="2">
    <source>
        <dbReference type="EMBL" id="POW23160.1"/>
    </source>
</evidence>
<dbReference type="VEuPathDB" id="FungiDB:PSHT_00433"/>
<keyword evidence="3" id="KW-1185">Reference proteome</keyword>
<evidence type="ECO:0000313" key="3">
    <source>
        <dbReference type="Proteomes" id="UP000238274"/>
    </source>
</evidence>
<reference evidence="3" key="2">
    <citation type="journal article" date="2018" name="BMC Genomics">
        <title>Genomic insights into host adaptation between the wheat stripe rust pathogen (Puccinia striiformis f. sp. tritici) and the barley stripe rust pathogen (Puccinia striiformis f. sp. hordei).</title>
        <authorList>
            <person name="Xia C."/>
            <person name="Wang M."/>
            <person name="Yin C."/>
            <person name="Cornejo O.E."/>
            <person name="Hulbert S.H."/>
            <person name="Chen X."/>
        </authorList>
    </citation>
    <scope>NUCLEOTIDE SEQUENCE [LARGE SCALE GENOMIC DNA]</scope>
    <source>
        <strain evidence="3">93TX-2</strain>
    </source>
</reference>
<organism evidence="2 3">
    <name type="scientific">Puccinia striiformis</name>
    <dbReference type="NCBI Taxonomy" id="27350"/>
    <lineage>
        <taxon>Eukaryota</taxon>
        <taxon>Fungi</taxon>
        <taxon>Dikarya</taxon>
        <taxon>Basidiomycota</taxon>
        <taxon>Pucciniomycotina</taxon>
        <taxon>Pucciniomycetes</taxon>
        <taxon>Pucciniales</taxon>
        <taxon>Pucciniaceae</taxon>
        <taxon>Puccinia</taxon>
    </lineage>
</organism>
<keyword evidence="1" id="KW-1133">Transmembrane helix</keyword>
<comment type="caution">
    <text evidence="2">The sequence shown here is derived from an EMBL/GenBank/DDBJ whole genome shotgun (WGS) entry which is preliminary data.</text>
</comment>